<dbReference type="PANTHER" id="PTHR43441">
    <property type="entry name" value="RIBOSOMAL-PROTEIN-SERINE ACETYLTRANSFERASE"/>
    <property type="match status" value="1"/>
</dbReference>
<name>S8FSQ3_FOMSC</name>
<evidence type="ECO:0000259" key="1">
    <source>
        <dbReference type="PROSITE" id="PS51186"/>
    </source>
</evidence>
<dbReference type="Pfam" id="PF13302">
    <property type="entry name" value="Acetyltransf_3"/>
    <property type="match status" value="1"/>
</dbReference>
<dbReference type="OrthoDB" id="41238at2759"/>
<dbReference type="InterPro" id="IPR051908">
    <property type="entry name" value="Ribosomal_N-acetyltransferase"/>
</dbReference>
<dbReference type="PROSITE" id="PS51186">
    <property type="entry name" value="GNAT"/>
    <property type="match status" value="1"/>
</dbReference>
<dbReference type="GO" id="GO:1990189">
    <property type="term" value="F:protein N-terminal-serine acetyltransferase activity"/>
    <property type="evidence" value="ECO:0007669"/>
    <property type="project" value="TreeGrafter"/>
</dbReference>
<organism evidence="2 3">
    <name type="scientific">Fomitopsis schrenkii</name>
    <name type="common">Brown rot fungus</name>
    <dbReference type="NCBI Taxonomy" id="2126942"/>
    <lineage>
        <taxon>Eukaryota</taxon>
        <taxon>Fungi</taxon>
        <taxon>Dikarya</taxon>
        <taxon>Basidiomycota</taxon>
        <taxon>Agaricomycotina</taxon>
        <taxon>Agaricomycetes</taxon>
        <taxon>Polyporales</taxon>
        <taxon>Fomitopsis</taxon>
    </lineage>
</organism>
<dbReference type="AlphaFoldDB" id="S8FSQ3"/>
<protein>
    <recommendedName>
        <fullName evidence="1">N-acetyltransferase domain-containing protein</fullName>
    </recommendedName>
</protein>
<dbReference type="EMBL" id="KE504143">
    <property type="protein sequence ID" value="EPT01205.1"/>
    <property type="molecule type" value="Genomic_DNA"/>
</dbReference>
<proteinExistence type="predicted"/>
<dbReference type="Proteomes" id="UP000015241">
    <property type="component" value="Unassembled WGS sequence"/>
</dbReference>
<gene>
    <name evidence="2" type="ORF">FOMPIDRAFT_1120717</name>
</gene>
<dbReference type="eggNOG" id="ENOG502S4YT">
    <property type="taxonomic scope" value="Eukaryota"/>
</dbReference>
<accession>S8FSQ3</accession>
<dbReference type="PANTHER" id="PTHR43441:SF5">
    <property type="entry name" value="FAMILY ACETYLTRANSFERASE, PUTATIVE-RELATED"/>
    <property type="match status" value="1"/>
</dbReference>
<dbReference type="InParanoid" id="S8FSQ3"/>
<sequence>MATYLNNYTPPARPPPPDIDAALSSTEPYDINFAFPLHLDTLSCPTLRLVPFVPALHLKTYWEHVQPHAAGLFKFYTFCPTGYADLVPFFERFRANPEWIMFAVLDRTRGDALAGVMSLYNTSAANLSTEIGFVLIFPEFQGTHVARTAIALLLRYCLEKPDAHLPGLGFRRVQWCANPKNVKSVGLARRMGFKDEGVLRWMYVLSPELPEEIRSVGEAKKGEDGEIEGYGRFTIFLSHCWDNWEEGGRSLVEEVIQKQNV</sequence>
<dbReference type="SUPFAM" id="SSF55729">
    <property type="entry name" value="Acyl-CoA N-acyltransferases (Nat)"/>
    <property type="match status" value="1"/>
</dbReference>
<dbReference type="Gene3D" id="3.40.630.30">
    <property type="match status" value="1"/>
</dbReference>
<dbReference type="HOGENOM" id="CLU_078023_0_0_1"/>
<keyword evidence="3" id="KW-1185">Reference proteome</keyword>
<reference evidence="2 3" key="1">
    <citation type="journal article" date="2012" name="Science">
        <title>The Paleozoic origin of enzymatic lignin decomposition reconstructed from 31 fungal genomes.</title>
        <authorList>
            <person name="Floudas D."/>
            <person name="Binder M."/>
            <person name="Riley R."/>
            <person name="Barry K."/>
            <person name="Blanchette R.A."/>
            <person name="Henrissat B."/>
            <person name="Martinez A.T."/>
            <person name="Otillar R."/>
            <person name="Spatafora J.W."/>
            <person name="Yadav J.S."/>
            <person name="Aerts A."/>
            <person name="Benoit I."/>
            <person name="Boyd A."/>
            <person name="Carlson A."/>
            <person name="Copeland A."/>
            <person name="Coutinho P.M."/>
            <person name="de Vries R.P."/>
            <person name="Ferreira P."/>
            <person name="Findley K."/>
            <person name="Foster B."/>
            <person name="Gaskell J."/>
            <person name="Glotzer D."/>
            <person name="Gorecki P."/>
            <person name="Heitman J."/>
            <person name="Hesse C."/>
            <person name="Hori C."/>
            <person name="Igarashi K."/>
            <person name="Jurgens J.A."/>
            <person name="Kallen N."/>
            <person name="Kersten P."/>
            <person name="Kohler A."/>
            <person name="Kuees U."/>
            <person name="Kumar T.K.A."/>
            <person name="Kuo A."/>
            <person name="LaButti K."/>
            <person name="Larrondo L.F."/>
            <person name="Lindquist E."/>
            <person name="Ling A."/>
            <person name="Lombard V."/>
            <person name="Lucas S."/>
            <person name="Lundell T."/>
            <person name="Martin R."/>
            <person name="McLaughlin D.J."/>
            <person name="Morgenstern I."/>
            <person name="Morin E."/>
            <person name="Murat C."/>
            <person name="Nagy L.G."/>
            <person name="Nolan M."/>
            <person name="Ohm R.A."/>
            <person name="Patyshakuliyeva A."/>
            <person name="Rokas A."/>
            <person name="Ruiz-Duenas F.J."/>
            <person name="Sabat G."/>
            <person name="Salamov A."/>
            <person name="Samejima M."/>
            <person name="Schmutz J."/>
            <person name="Slot J.C."/>
            <person name="St John F."/>
            <person name="Stenlid J."/>
            <person name="Sun H."/>
            <person name="Sun S."/>
            <person name="Syed K."/>
            <person name="Tsang A."/>
            <person name="Wiebenga A."/>
            <person name="Young D."/>
            <person name="Pisabarro A."/>
            <person name="Eastwood D.C."/>
            <person name="Martin F."/>
            <person name="Cullen D."/>
            <person name="Grigoriev I.V."/>
            <person name="Hibbett D.S."/>
        </authorList>
    </citation>
    <scope>NUCLEOTIDE SEQUENCE</scope>
    <source>
        <strain evidence="3">FP-58527</strain>
    </source>
</reference>
<dbReference type="InterPro" id="IPR000182">
    <property type="entry name" value="GNAT_dom"/>
</dbReference>
<evidence type="ECO:0000313" key="2">
    <source>
        <dbReference type="EMBL" id="EPT01205.1"/>
    </source>
</evidence>
<feature type="domain" description="N-acetyltransferase" evidence="1">
    <location>
        <begin position="56"/>
        <end position="210"/>
    </location>
</feature>
<dbReference type="GO" id="GO:0008999">
    <property type="term" value="F:protein-N-terminal-alanine acetyltransferase activity"/>
    <property type="evidence" value="ECO:0007669"/>
    <property type="project" value="TreeGrafter"/>
</dbReference>
<evidence type="ECO:0000313" key="3">
    <source>
        <dbReference type="Proteomes" id="UP000015241"/>
    </source>
</evidence>
<dbReference type="InterPro" id="IPR016181">
    <property type="entry name" value="Acyl_CoA_acyltransferase"/>
</dbReference>